<protein>
    <recommendedName>
        <fullName evidence="2">Kazal-like domain-containing protein</fullName>
    </recommendedName>
</protein>
<accession>A0A7R8YQ08</accession>
<evidence type="ECO:0000313" key="4">
    <source>
        <dbReference type="Proteomes" id="UP000594454"/>
    </source>
</evidence>
<name>A0A7R8YQ08_HERIL</name>
<dbReference type="AlphaFoldDB" id="A0A7R8YQ08"/>
<keyword evidence="1" id="KW-0732">Signal</keyword>
<feature type="signal peptide" evidence="1">
    <location>
        <begin position="1"/>
        <end position="19"/>
    </location>
</feature>
<dbReference type="Proteomes" id="UP000594454">
    <property type="component" value="Chromosome 2"/>
</dbReference>
<feature type="chain" id="PRO_5030738850" description="Kazal-like domain-containing protein" evidence="1">
    <location>
        <begin position="20"/>
        <end position="129"/>
    </location>
</feature>
<evidence type="ECO:0000259" key="2">
    <source>
        <dbReference type="PROSITE" id="PS51465"/>
    </source>
</evidence>
<feature type="domain" description="Kazal-like" evidence="2">
    <location>
        <begin position="24"/>
        <end position="78"/>
    </location>
</feature>
<dbReference type="PROSITE" id="PS51465">
    <property type="entry name" value="KAZAL_2"/>
    <property type="match status" value="1"/>
</dbReference>
<proteinExistence type="predicted"/>
<dbReference type="InParanoid" id="A0A7R8YQ08"/>
<organism evidence="3 4">
    <name type="scientific">Hermetia illucens</name>
    <name type="common">Black soldier fly</name>
    <dbReference type="NCBI Taxonomy" id="343691"/>
    <lineage>
        <taxon>Eukaryota</taxon>
        <taxon>Metazoa</taxon>
        <taxon>Ecdysozoa</taxon>
        <taxon>Arthropoda</taxon>
        <taxon>Hexapoda</taxon>
        <taxon>Insecta</taxon>
        <taxon>Pterygota</taxon>
        <taxon>Neoptera</taxon>
        <taxon>Endopterygota</taxon>
        <taxon>Diptera</taxon>
        <taxon>Brachycera</taxon>
        <taxon>Stratiomyomorpha</taxon>
        <taxon>Stratiomyidae</taxon>
        <taxon>Hermetiinae</taxon>
        <taxon>Hermetia</taxon>
    </lineage>
</organism>
<dbReference type="Gene3D" id="3.30.60.30">
    <property type="match status" value="1"/>
</dbReference>
<evidence type="ECO:0000313" key="3">
    <source>
        <dbReference type="EMBL" id="CAD7081321.1"/>
    </source>
</evidence>
<dbReference type="EMBL" id="LR899010">
    <property type="protein sequence ID" value="CAD7081321.1"/>
    <property type="molecule type" value="Genomic_DNA"/>
</dbReference>
<dbReference type="InterPro" id="IPR002350">
    <property type="entry name" value="Kazal_dom"/>
</dbReference>
<evidence type="ECO:0000256" key="1">
    <source>
        <dbReference type="SAM" id="SignalP"/>
    </source>
</evidence>
<keyword evidence="4" id="KW-1185">Reference proteome</keyword>
<gene>
    <name evidence="3" type="ORF">HERILL_LOCUS4436</name>
</gene>
<sequence>MLLRTVILTFALYVALCAAQDDSAEPPPVCHIQCGSNYKPVCVQMPDMIVREFTNSCHLSLFNCRNRANLQSNVPCVIDRIEKMVSAKLKLFERKLRNQGRVDIPERSRVGVREMRNLINAFRAVVSKL</sequence>
<reference evidence="3 4" key="1">
    <citation type="submission" date="2020-11" db="EMBL/GenBank/DDBJ databases">
        <authorList>
            <person name="Wallbank WR R."/>
            <person name="Pardo Diaz C."/>
            <person name="Kozak K."/>
            <person name="Martin S."/>
            <person name="Jiggins C."/>
            <person name="Moest M."/>
            <person name="Warren A I."/>
            <person name="Generalovic N T."/>
            <person name="Byers J.R.P. K."/>
            <person name="Montejo-Kovacevich G."/>
            <person name="Yen C E."/>
        </authorList>
    </citation>
    <scope>NUCLEOTIDE SEQUENCE [LARGE SCALE GENOMIC DNA]</scope>
</reference>